<organism evidence="2 3">
    <name type="scientific">Salinarimonas soli</name>
    <dbReference type="NCBI Taxonomy" id="1638099"/>
    <lineage>
        <taxon>Bacteria</taxon>
        <taxon>Pseudomonadati</taxon>
        <taxon>Pseudomonadota</taxon>
        <taxon>Alphaproteobacteria</taxon>
        <taxon>Hyphomicrobiales</taxon>
        <taxon>Salinarimonadaceae</taxon>
        <taxon>Salinarimonas</taxon>
    </lineage>
</organism>
<dbReference type="AlphaFoldDB" id="A0A5B2VGP9"/>
<dbReference type="Proteomes" id="UP000323142">
    <property type="component" value="Unassembled WGS sequence"/>
</dbReference>
<evidence type="ECO:0000313" key="2">
    <source>
        <dbReference type="EMBL" id="KAA2237512.1"/>
    </source>
</evidence>
<dbReference type="EMBL" id="VUOA01000019">
    <property type="protein sequence ID" value="KAA2237512.1"/>
    <property type="molecule type" value="Genomic_DNA"/>
</dbReference>
<dbReference type="Gene3D" id="3.40.1160.10">
    <property type="entry name" value="Acetylglutamate kinase-like"/>
    <property type="match status" value="1"/>
</dbReference>
<dbReference type="Pfam" id="PF00696">
    <property type="entry name" value="AA_kinase"/>
    <property type="match status" value="1"/>
</dbReference>
<dbReference type="GO" id="GO:0016301">
    <property type="term" value="F:kinase activity"/>
    <property type="evidence" value="ECO:0007669"/>
    <property type="project" value="UniProtKB-KW"/>
</dbReference>
<dbReference type="InterPro" id="IPR001048">
    <property type="entry name" value="Asp/Glu/Uridylate_kinase"/>
</dbReference>
<name>A0A5B2VGP9_9HYPH</name>
<dbReference type="OrthoDB" id="6683219at2"/>
<evidence type="ECO:0000259" key="1">
    <source>
        <dbReference type="Pfam" id="PF00696"/>
    </source>
</evidence>
<dbReference type="SUPFAM" id="SSF53633">
    <property type="entry name" value="Carbamate kinase-like"/>
    <property type="match status" value="1"/>
</dbReference>
<reference evidence="2 3" key="1">
    <citation type="submission" date="2019-09" db="EMBL/GenBank/DDBJ databases">
        <title>Salinarimonas rosea gen. nov., sp. nov., a new member of the a-2 subgroup of the Proteobacteria.</title>
        <authorList>
            <person name="Liu J."/>
        </authorList>
    </citation>
    <scope>NUCLEOTIDE SEQUENCE [LARGE SCALE GENOMIC DNA]</scope>
    <source>
        <strain evidence="2 3">BN140002</strain>
    </source>
</reference>
<evidence type="ECO:0000313" key="3">
    <source>
        <dbReference type="Proteomes" id="UP000323142"/>
    </source>
</evidence>
<sequence length="211" mass="21712">MRRAVRPAPVVVKIGGSLLGSRRLRAVLASLPAGRGIVVVPGGGAFADAVRTTQAQVGFSDALAHRLALDAMGATAQVLRALRPDLRILRRPEALAEAAWSARIPVWNAAPLRRGHPDVPETWGVTSDSLGLWLARTIGAARLVLVKSADSPPGADAAALARFGLVDEAFPRFAAGFPGTVTIHGPADGDDLSGVADVPARAPALLEAAAP</sequence>
<accession>A0A5B2VGP9</accession>
<keyword evidence="2" id="KW-0808">Transferase</keyword>
<keyword evidence="2" id="KW-0418">Kinase</keyword>
<feature type="domain" description="Aspartate/glutamate/uridylate kinase" evidence="1">
    <location>
        <begin position="10"/>
        <end position="81"/>
    </location>
</feature>
<reference evidence="2 3" key="2">
    <citation type="submission" date="2019-09" db="EMBL/GenBank/DDBJ databases">
        <authorList>
            <person name="Jin C."/>
        </authorList>
    </citation>
    <scope>NUCLEOTIDE SEQUENCE [LARGE SCALE GENOMIC DNA]</scope>
    <source>
        <strain evidence="2 3">BN140002</strain>
    </source>
</reference>
<dbReference type="InterPro" id="IPR036393">
    <property type="entry name" value="AceGlu_kinase-like_sf"/>
</dbReference>
<proteinExistence type="predicted"/>
<keyword evidence="3" id="KW-1185">Reference proteome</keyword>
<gene>
    <name evidence="2" type="ORF">F0L46_11020</name>
</gene>
<protein>
    <submittedName>
        <fullName evidence="2">Uridylate kinase</fullName>
    </submittedName>
</protein>
<comment type="caution">
    <text evidence="2">The sequence shown here is derived from an EMBL/GenBank/DDBJ whole genome shotgun (WGS) entry which is preliminary data.</text>
</comment>